<keyword evidence="4 11" id="KW-0336">GPI-anchor</keyword>
<evidence type="ECO:0000256" key="6">
    <source>
        <dbReference type="ARBA" id="ARBA00023136"/>
    </source>
</evidence>
<dbReference type="GO" id="GO:0009277">
    <property type="term" value="C:fungal-type cell wall"/>
    <property type="evidence" value="ECO:0007669"/>
    <property type="project" value="UniProtKB-ARBA"/>
</dbReference>
<dbReference type="EMBL" id="HE650823">
    <property type="protein sequence ID" value="CCF57644.1"/>
    <property type="molecule type" value="Genomic_DNA"/>
</dbReference>
<evidence type="ECO:0000313" key="15">
    <source>
        <dbReference type="Proteomes" id="UP000005220"/>
    </source>
</evidence>
<evidence type="ECO:0000256" key="4">
    <source>
        <dbReference type="ARBA" id="ARBA00022622"/>
    </source>
</evidence>
<dbReference type="SMART" id="SM00768">
    <property type="entry name" value="X8"/>
    <property type="match status" value="1"/>
</dbReference>
<feature type="region of interest" description="Disordered" evidence="12">
    <location>
        <begin position="486"/>
        <end position="521"/>
    </location>
</feature>
<dbReference type="GO" id="GO:0031505">
    <property type="term" value="P:fungal-type cell wall organization"/>
    <property type="evidence" value="ECO:0007669"/>
    <property type="project" value="UniProtKB-ARBA"/>
</dbReference>
<keyword evidence="3" id="KW-1003">Cell membrane</keyword>
<keyword evidence="5 11" id="KW-0732">Signal</keyword>
<comment type="similarity">
    <text evidence="2 11">Belongs to the glycosyl hydrolase 72 family.</text>
</comment>
<evidence type="ECO:0000256" key="8">
    <source>
        <dbReference type="ARBA" id="ARBA00023180"/>
    </source>
</evidence>
<dbReference type="eggNOG" id="ENOG502QPST">
    <property type="taxonomic scope" value="Eukaryota"/>
</dbReference>
<evidence type="ECO:0000256" key="5">
    <source>
        <dbReference type="ARBA" id="ARBA00022729"/>
    </source>
</evidence>
<evidence type="ECO:0000256" key="11">
    <source>
        <dbReference type="RuleBase" id="RU361209"/>
    </source>
</evidence>
<dbReference type="InterPro" id="IPR004886">
    <property type="entry name" value="Glucanosyltransferase"/>
</dbReference>
<feature type="signal peptide" evidence="11">
    <location>
        <begin position="1"/>
        <end position="23"/>
    </location>
</feature>
<dbReference type="RefSeq" id="XP_003956779.1">
    <property type="nucleotide sequence ID" value="XM_003956730.1"/>
</dbReference>
<evidence type="ECO:0000256" key="2">
    <source>
        <dbReference type="ARBA" id="ARBA00007528"/>
    </source>
</evidence>
<organism evidence="14 15">
    <name type="scientific">Kazachstania africana (strain ATCC 22294 / BCRC 22015 / CBS 2517 / CECT 1963 / NBRC 1671 / NRRL Y-8276)</name>
    <name type="common">Yeast</name>
    <name type="synonym">Kluyveromyces africanus</name>
    <dbReference type="NCBI Taxonomy" id="1071382"/>
    <lineage>
        <taxon>Eukaryota</taxon>
        <taxon>Fungi</taxon>
        <taxon>Dikarya</taxon>
        <taxon>Ascomycota</taxon>
        <taxon>Saccharomycotina</taxon>
        <taxon>Saccharomycetes</taxon>
        <taxon>Saccharomycetales</taxon>
        <taxon>Saccharomycetaceae</taxon>
        <taxon>Kazachstania</taxon>
    </lineage>
</organism>
<gene>
    <name evidence="14" type="primary">KAFR0C06480</name>
    <name evidence="14" type="ORF">KAFR_0C06480</name>
</gene>
<evidence type="ECO:0000256" key="7">
    <source>
        <dbReference type="ARBA" id="ARBA00023157"/>
    </source>
</evidence>
<accession>H2ATE4</accession>
<dbReference type="GO" id="GO:0042124">
    <property type="term" value="F:1,3-beta-glucanosyltransferase activity"/>
    <property type="evidence" value="ECO:0007669"/>
    <property type="project" value="TreeGrafter"/>
</dbReference>
<dbReference type="Pfam" id="PF03198">
    <property type="entry name" value="Glyco_hydro_72"/>
    <property type="match status" value="1"/>
</dbReference>
<sequence>MLFQKSLLTTAASALFAAKAVIADDLPTIEIVNNKFFYSTNGSQFYIKGIAYQASTVNSTSGSTINDPLADYTTCSRDIPYLQALDTNVIRVYALNTSLDHTECMEALNDAGIYVIADLSSPSESINRDDPTWTLELFQRYKDVVDVMANYTNVLGFFAGNEVSNDYETADASAFVKAAIRDTKQYISDQGYRSIPVGYSSNDDSKTRVAMADYFDCGDSSDRADFYGINMYEWCGNSTYSSSGYEARTKEFANLTIPVFFSEYGCNAVTPRLFTEVQALYGENMTDVWSGGIVYMYFEETNNYGLVSISDDEVKTLDDYNNYSKQIHSIFPTSASTASMTSSSATLACPATSKYWEVATNLPPTPDEDLCECMNAASSCVVSSDVDSDDYSDLFSYVCAEVSCDGISANGTTGEYGAYSFCSSEQQLNFVLNLYYEAEGADSSACDWDGSATLQTATTQAGCSAALKEIGSIGTKSASDSAVYTGASGSGSTTATKKTGSSSKSSSTSSSSASSTESSSAGSINAKVNLGQVLLTSFATLSVLAGVSFALC</sequence>
<dbReference type="AlphaFoldDB" id="H2ATE4"/>
<dbReference type="EC" id="2.4.1.-" evidence="11"/>
<dbReference type="InterPro" id="IPR017853">
    <property type="entry name" value="GH"/>
</dbReference>
<dbReference type="InParanoid" id="H2ATE4"/>
<evidence type="ECO:0000259" key="13">
    <source>
        <dbReference type="SMART" id="SM00768"/>
    </source>
</evidence>
<evidence type="ECO:0000256" key="12">
    <source>
        <dbReference type="SAM" id="MobiDB-lite"/>
    </source>
</evidence>
<dbReference type="Gene3D" id="1.20.58.1040">
    <property type="match status" value="1"/>
</dbReference>
<evidence type="ECO:0000256" key="9">
    <source>
        <dbReference type="ARBA" id="ARBA00023288"/>
    </source>
</evidence>
<dbReference type="KEGG" id="kaf:KAFR_0C06480"/>
<dbReference type="Gene3D" id="3.20.20.80">
    <property type="entry name" value="Glycosidases"/>
    <property type="match status" value="1"/>
</dbReference>
<feature type="domain" description="X8" evidence="13">
    <location>
        <begin position="378"/>
        <end position="465"/>
    </location>
</feature>
<dbReference type="GeneID" id="13885562"/>
<dbReference type="STRING" id="1071382.H2ATE4"/>
<evidence type="ECO:0000256" key="1">
    <source>
        <dbReference type="ARBA" id="ARBA00004609"/>
    </source>
</evidence>
<keyword evidence="9 11" id="KW-0449">Lipoprotein</keyword>
<dbReference type="InterPro" id="IPR012946">
    <property type="entry name" value="X8"/>
</dbReference>
<comment type="subcellular location">
    <subcellularLocation>
        <location evidence="1 11">Cell membrane</location>
        <topology evidence="1 11">Lipid-anchor</topology>
        <topology evidence="1 11">GPI-anchor</topology>
    </subcellularLocation>
</comment>
<keyword evidence="10" id="KW-0961">Cell wall biogenesis/degradation</keyword>
<evidence type="ECO:0000313" key="14">
    <source>
        <dbReference type="EMBL" id="CCF57644.1"/>
    </source>
</evidence>
<dbReference type="GO" id="GO:0031982">
    <property type="term" value="C:vesicle"/>
    <property type="evidence" value="ECO:0007669"/>
    <property type="project" value="UniProtKB-ARBA"/>
</dbReference>
<keyword evidence="11" id="KW-0808">Transferase</keyword>
<dbReference type="Proteomes" id="UP000005220">
    <property type="component" value="Chromosome 3"/>
</dbReference>
<feature type="chain" id="PRO_5005133655" description="1,3-beta-glucanosyltransferase" evidence="11">
    <location>
        <begin position="24"/>
        <end position="552"/>
    </location>
</feature>
<keyword evidence="6 11" id="KW-0472">Membrane</keyword>
<name>H2ATE4_KAZAF</name>
<dbReference type="FunFam" id="3.20.20.80:FF:000038">
    <property type="entry name" value="1,3-beta-glucanosyltransferase"/>
    <property type="match status" value="1"/>
</dbReference>
<evidence type="ECO:0000256" key="3">
    <source>
        <dbReference type="ARBA" id="ARBA00022475"/>
    </source>
</evidence>
<dbReference type="FunFam" id="1.20.58.1040:FF:000005">
    <property type="entry name" value="1,3-beta-glucanosyltransferase"/>
    <property type="match status" value="1"/>
</dbReference>
<reference evidence="14 15" key="1">
    <citation type="journal article" date="2011" name="Proc. Natl. Acad. Sci. U.S.A.">
        <title>Evolutionary erosion of yeast sex chromosomes by mating-type switching accidents.</title>
        <authorList>
            <person name="Gordon J.L."/>
            <person name="Armisen D."/>
            <person name="Proux-Wera E."/>
            <person name="Oheigeartaigh S.S."/>
            <person name="Byrne K.P."/>
            <person name="Wolfe K.H."/>
        </authorList>
    </citation>
    <scope>NUCLEOTIDE SEQUENCE [LARGE SCALE GENOMIC DNA]</scope>
    <source>
        <strain evidence="15">ATCC 22294 / BCRC 22015 / CBS 2517 / CECT 1963 / NBRC 1671 / NRRL Y-8276</strain>
    </source>
</reference>
<dbReference type="GO" id="GO:0005886">
    <property type="term" value="C:plasma membrane"/>
    <property type="evidence" value="ECO:0007669"/>
    <property type="project" value="UniProtKB-SubCell"/>
</dbReference>
<dbReference type="OrthoDB" id="421038at2759"/>
<dbReference type="SUPFAM" id="SSF51445">
    <property type="entry name" value="(Trans)glycosidases"/>
    <property type="match status" value="1"/>
</dbReference>
<dbReference type="PANTHER" id="PTHR31468:SF2">
    <property type="entry name" value="1,3-BETA-GLUCANOSYLTRANSFERASE GAS1"/>
    <property type="match status" value="1"/>
</dbReference>
<proteinExistence type="inferred from homology"/>
<dbReference type="HOGENOM" id="CLU_021855_2_1_1"/>
<protein>
    <recommendedName>
        <fullName evidence="11">1,3-beta-glucanosyltransferase</fullName>
        <ecNumber evidence="11">2.4.1.-</ecNumber>
    </recommendedName>
</protein>
<comment type="function">
    <text evidence="11">Splits internally a 1,3-beta-glucan molecule and transfers the newly generated reducing end (the donor) to the non-reducing end of another 1,3-beta-glucan molecule (the acceptor) forming a 1,3-beta linkage, resulting in the elongation of 1,3-beta-glucan chains in the cell wall.</text>
</comment>
<dbReference type="GO" id="GO:0071970">
    <property type="term" value="P:fungal-type cell wall (1-&gt;3)-beta-D-glucan biosynthetic process"/>
    <property type="evidence" value="ECO:0007669"/>
    <property type="project" value="TreeGrafter"/>
</dbReference>
<keyword evidence="7" id="KW-1015">Disulfide bond</keyword>
<dbReference type="Pfam" id="PF07983">
    <property type="entry name" value="X8"/>
    <property type="match status" value="1"/>
</dbReference>
<keyword evidence="8" id="KW-0325">Glycoprotein</keyword>
<evidence type="ECO:0000256" key="10">
    <source>
        <dbReference type="ARBA" id="ARBA00023316"/>
    </source>
</evidence>
<keyword evidence="15" id="KW-1185">Reference proteome</keyword>
<dbReference type="PANTHER" id="PTHR31468">
    <property type="entry name" value="1,3-BETA-GLUCANOSYLTRANSFERASE GAS1"/>
    <property type="match status" value="1"/>
</dbReference>
<dbReference type="GO" id="GO:0098552">
    <property type="term" value="C:side of membrane"/>
    <property type="evidence" value="ECO:0007669"/>
    <property type="project" value="UniProtKB-KW"/>
</dbReference>